<evidence type="ECO:0000313" key="2">
    <source>
        <dbReference type="EMBL" id="MFG6295991.1"/>
    </source>
</evidence>
<sequence length="147" mass="16878">MTTAPDSRPADGQAGEGTTADEPQGNTPVFQNLEQFVTERLAPVLLHPSEESGQIWCPRWWDHADAVSRLQAIWHTWEVLRWEPGTGMSHWHLHHLDPQWRALLDPVHGPFRECRDGHRMPGPLPLEPAPDGWFENEWDPEQPFSLD</sequence>
<dbReference type="AlphaFoldDB" id="A0AAX3ZAZ5"/>
<evidence type="ECO:0000313" key="4">
    <source>
        <dbReference type="Proteomes" id="UP001231701"/>
    </source>
</evidence>
<dbReference type="EMBL" id="JBIENY010000180">
    <property type="protein sequence ID" value="MFG6295991.1"/>
    <property type="molecule type" value="Genomic_DNA"/>
</dbReference>
<dbReference type="RefSeq" id="WP_019329080.1">
    <property type="nucleotide sequence ID" value="NZ_CP121271.1"/>
</dbReference>
<keyword evidence="5" id="KW-1185">Reference proteome</keyword>
<dbReference type="EMBL" id="CP121271">
    <property type="protein sequence ID" value="WMC84185.1"/>
    <property type="molecule type" value="Genomic_DNA"/>
</dbReference>
<proteinExistence type="predicted"/>
<protein>
    <submittedName>
        <fullName evidence="3">DUF4913 domain-containing protein</fullName>
    </submittedName>
</protein>
<organism evidence="3 4">
    <name type="scientific">Streptomyces rochei</name>
    <name type="common">Streptomyces parvullus</name>
    <dbReference type="NCBI Taxonomy" id="1928"/>
    <lineage>
        <taxon>Bacteria</taxon>
        <taxon>Bacillati</taxon>
        <taxon>Actinomycetota</taxon>
        <taxon>Actinomycetes</taxon>
        <taxon>Kitasatosporales</taxon>
        <taxon>Streptomycetaceae</taxon>
        <taxon>Streptomyces</taxon>
        <taxon>Streptomyces rochei group</taxon>
    </lineage>
</organism>
<dbReference type="GeneID" id="90940511"/>
<dbReference type="InterPro" id="IPR032584">
    <property type="entry name" value="DUF4913"/>
</dbReference>
<dbReference type="Proteomes" id="UP001605990">
    <property type="component" value="Unassembled WGS sequence"/>
</dbReference>
<reference evidence="2 5" key="2">
    <citation type="submission" date="2024-10" db="EMBL/GenBank/DDBJ databases">
        <title>Draft genome assembly of a novel steroid transforming actinomycete isolated from African clawed frog Xenopus laevis.</title>
        <authorList>
            <person name="Bragin E."/>
            <person name="Kollerov V."/>
            <person name="Donova M.V."/>
        </authorList>
    </citation>
    <scope>NUCLEOTIDE SEQUENCE [LARGE SCALE GENOMIC DNA]</scope>
    <source>
        <strain evidence="2 5">MTOC-St3</strain>
    </source>
</reference>
<dbReference type="Proteomes" id="UP001231701">
    <property type="component" value="Chromosome"/>
</dbReference>
<name>A0AAX3ZAZ5_STRRO</name>
<evidence type="ECO:0000256" key="1">
    <source>
        <dbReference type="SAM" id="MobiDB-lite"/>
    </source>
</evidence>
<evidence type="ECO:0000313" key="3">
    <source>
        <dbReference type="EMBL" id="WMC84185.1"/>
    </source>
</evidence>
<reference evidence="3" key="1">
    <citation type="submission" date="2023-03" db="EMBL/GenBank/DDBJ databases">
        <title>Borrelidin-producing and root-colonizing Streptomyces rochei is a potent biopesticide for soil-borne oomycete-caused plant diseases.</title>
        <authorList>
            <person name="Zhou D."/>
            <person name="Wang X."/>
            <person name="Navarro-Munoz J.C."/>
            <person name="Li W."/>
            <person name="Li J."/>
            <person name="Jiu M."/>
            <person name="Deng S."/>
            <person name="Ye Y."/>
            <person name="Daly P."/>
            <person name="Wei L."/>
        </authorList>
    </citation>
    <scope>NUCLEOTIDE SEQUENCE</scope>
    <source>
        <strain evidence="3">JK1</strain>
    </source>
</reference>
<accession>A0AAX3ZAZ5</accession>
<dbReference type="Pfam" id="PF16259">
    <property type="entry name" value="DUF4913"/>
    <property type="match status" value="1"/>
</dbReference>
<evidence type="ECO:0000313" key="5">
    <source>
        <dbReference type="Proteomes" id="UP001605990"/>
    </source>
</evidence>
<feature type="region of interest" description="Disordered" evidence="1">
    <location>
        <begin position="1"/>
        <end position="27"/>
    </location>
</feature>
<gene>
    <name evidence="2" type="ORF">ACGU38_11600</name>
    <name evidence="3" type="ORF">P7W03_00760</name>
</gene>